<feature type="domain" description="Signal transduction histidine kinase internal region" evidence="1">
    <location>
        <begin position="118"/>
        <end position="196"/>
    </location>
</feature>
<dbReference type="Pfam" id="PF06580">
    <property type="entry name" value="His_kinase"/>
    <property type="match status" value="1"/>
</dbReference>
<dbReference type="PANTHER" id="PTHR34220:SF7">
    <property type="entry name" value="SENSOR HISTIDINE KINASE YPDA"/>
    <property type="match status" value="1"/>
</dbReference>
<keyword evidence="2" id="KW-0418">Kinase</keyword>
<dbReference type="Proteomes" id="UP000545606">
    <property type="component" value="Unassembled WGS sequence"/>
</dbReference>
<dbReference type="PANTHER" id="PTHR34220">
    <property type="entry name" value="SENSOR HISTIDINE KINASE YPDA"/>
    <property type="match status" value="1"/>
</dbReference>
<evidence type="ECO:0000313" key="2">
    <source>
        <dbReference type="EMBL" id="MBA4709721.1"/>
    </source>
</evidence>
<name>A0A838YGI6_9NEIS</name>
<sequence length="316" mass="35143">MLRILLSLNLLLLCSAVFLPDGDTLTLRILSRASWVEPSLLLSLGLLGLLSPWLARQQRGSWLVVALCMLCVLVQERLLNPLELPRLERPLLAGLLAILLLHYFSLRQRALSPALGEARLAALQARIRPHFLFNSLNAAIALIRSRPEKAEMVLENLADLFRAQMADPGHTSSLEREIELAKMYLAIESERLGQRLNVVWDIQAALDASLPPLLLQPLVENAVHHGVERCGAGGEIRIRAQLKSGQLLLSVSNPLTGQGEPHRGNRMALDNLRERLELFYDAEASLQVAAADGRYHTLVRLPYRPLSPQQQSALLH</sequence>
<keyword evidence="2" id="KW-0808">Transferase</keyword>
<dbReference type="Gene3D" id="3.30.565.10">
    <property type="entry name" value="Histidine kinase-like ATPase, C-terminal domain"/>
    <property type="match status" value="1"/>
</dbReference>
<reference evidence="2 3" key="1">
    <citation type="submission" date="2020-07" db="EMBL/GenBank/DDBJ databases">
        <title>Draft genome sequence of violacein-producing bacteria and related species.</title>
        <authorList>
            <person name="Wilson H.S."/>
            <person name="De Leon M.E."/>
        </authorList>
    </citation>
    <scope>NUCLEOTIDE SEQUENCE [LARGE SCALE GENOMIC DNA]</scope>
    <source>
        <strain evidence="2 3">HSC-21Su07</strain>
    </source>
</reference>
<evidence type="ECO:0000259" key="1">
    <source>
        <dbReference type="Pfam" id="PF06580"/>
    </source>
</evidence>
<dbReference type="SUPFAM" id="SSF55874">
    <property type="entry name" value="ATPase domain of HSP90 chaperone/DNA topoisomerase II/histidine kinase"/>
    <property type="match status" value="1"/>
</dbReference>
<dbReference type="InterPro" id="IPR036890">
    <property type="entry name" value="HATPase_C_sf"/>
</dbReference>
<evidence type="ECO:0000313" key="3">
    <source>
        <dbReference type="Proteomes" id="UP000545606"/>
    </source>
</evidence>
<accession>A0A838YGI6</accession>
<dbReference type="AlphaFoldDB" id="A0A838YGI6"/>
<proteinExistence type="predicted"/>
<dbReference type="InterPro" id="IPR010559">
    <property type="entry name" value="Sig_transdc_His_kin_internal"/>
</dbReference>
<protein>
    <submittedName>
        <fullName evidence="2">Histidine kinase</fullName>
    </submittedName>
</protein>
<dbReference type="InterPro" id="IPR050640">
    <property type="entry name" value="Bact_2-comp_sensor_kinase"/>
</dbReference>
<dbReference type="GO" id="GO:0016020">
    <property type="term" value="C:membrane"/>
    <property type="evidence" value="ECO:0007669"/>
    <property type="project" value="InterPro"/>
</dbReference>
<dbReference type="GO" id="GO:0000155">
    <property type="term" value="F:phosphorelay sensor kinase activity"/>
    <property type="evidence" value="ECO:0007669"/>
    <property type="project" value="InterPro"/>
</dbReference>
<dbReference type="EMBL" id="JACERN010000039">
    <property type="protein sequence ID" value="MBA4709721.1"/>
    <property type="molecule type" value="Genomic_DNA"/>
</dbReference>
<keyword evidence="3" id="KW-1185">Reference proteome</keyword>
<organism evidence="2 3">
    <name type="scientific">Aquitalea aquatica</name>
    <dbReference type="NCBI Taxonomy" id="3044273"/>
    <lineage>
        <taxon>Bacteria</taxon>
        <taxon>Pseudomonadati</taxon>
        <taxon>Pseudomonadota</taxon>
        <taxon>Betaproteobacteria</taxon>
        <taxon>Neisseriales</taxon>
        <taxon>Chromobacteriaceae</taxon>
        <taxon>Aquitalea</taxon>
    </lineage>
</organism>
<comment type="caution">
    <text evidence="2">The sequence shown here is derived from an EMBL/GenBank/DDBJ whole genome shotgun (WGS) entry which is preliminary data.</text>
</comment>
<gene>
    <name evidence="2" type="ORF">H2Z84_15175</name>
</gene>